<comment type="caution">
    <text evidence="2">The sequence shown here is derived from an EMBL/GenBank/DDBJ whole genome shotgun (WGS) entry which is preliminary data.</text>
</comment>
<organism evidence="2 3">
    <name type="scientific">Phytohabitans houttuyneae</name>
    <dbReference type="NCBI Taxonomy" id="1076126"/>
    <lineage>
        <taxon>Bacteria</taxon>
        <taxon>Bacillati</taxon>
        <taxon>Actinomycetota</taxon>
        <taxon>Actinomycetes</taxon>
        <taxon>Micromonosporales</taxon>
        <taxon>Micromonosporaceae</taxon>
    </lineage>
</organism>
<name>A0A6V8JYK7_9ACTN</name>
<feature type="domain" description="AB hydrolase-1" evidence="1">
    <location>
        <begin position="27"/>
        <end position="259"/>
    </location>
</feature>
<proteinExistence type="predicted"/>
<reference evidence="2 3" key="1">
    <citation type="submission" date="2020-03" db="EMBL/GenBank/DDBJ databases">
        <title>Whole genome shotgun sequence of Phytohabitans houttuyneae NBRC 108639.</title>
        <authorList>
            <person name="Komaki H."/>
            <person name="Tamura T."/>
        </authorList>
    </citation>
    <scope>NUCLEOTIDE SEQUENCE [LARGE SCALE GENOMIC DNA]</scope>
    <source>
        <strain evidence="2 3">NBRC 108639</strain>
    </source>
</reference>
<dbReference type="InterPro" id="IPR000073">
    <property type="entry name" value="AB_hydrolase_1"/>
</dbReference>
<dbReference type="EMBL" id="BLPF01000001">
    <property type="protein sequence ID" value="GFJ77843.1"/>
    <property type="molecule type" value="Genomic_DNA"/>
</dbReference>
<dbReference type="GO" id="GO:0016787">
    <property type="term" value="F:hydrolase activity"/>
    <property type="evidence" value="ECO:0007669"/>
    <property type="project" value="UniProtKB-KW"/>
</dbReference>
<dbReference type="PANTHER" id="PTHR43433:SF5">
    <property type="entry name" value="AB HYDROLASE-1 DOMAIN-CONTAINING PROTEIN"/>
    <property type="match status" value="1"/>
</dbReference>
<dbReference type="SUPFAM" id="SSF53474">
    <property type="entry name" value="alpha/beta-Hydrolases"/>
    <property type="match status" value="1"/>
</dbReference>
<dbReference type="Pfam" id="PF12697">
    <property type="entry name" value="Abhydrolase_6"/>
    <property type="match status" value="1"/>
</dbReference>
<dbReference type="InterPro" id="IPR050471">
    <property type="entry name" value="AB_hydrolase"/>
</dbReference>
<keyword evidence="3" id="KW-1185">Reference proteome</keyword>
<accession>A0A6V8JYK7</accession>
<dbReference type="Proteomes" id="UP000482800">
    <property type="component" value="Unassembled WGS sequence"/>
</dbReference>
<reference evidence="2 3" key="2">
    <citation type="submission" date="2020-03" db="EMBL/GenBank/DDBJ databases">
        <authorList>
            <person name="Ichikawa N."/>
            <person name="Kimura A."/>
            <person name="Kitahashi Y."/>
            <person name="Uohara A."/>
        </authorList>
    </citation>
    <scope>NUCLEOTIDE SEQUENCE [LARGE SCALE GENOMIC DNA]</scope>
    <source>
        <strain evidence="2 3">NBRC 108639</strain>
    </source>
</reference>
<evidence type="ECO:0000259" key="1">
    <source>
        <dbReference type="Pfam" id="PF12697"/>
    </source>
</evidence>
<dbReference type="PANTHER" id="PTHR43433">
    <property type="entry name" value="HYDROLASE, ALPHA/BETA FOLD FAMILY PROTEIN"/>
    <property type="match status" value="1"/>
</dbReference>
<dbReference type="RefSeq" id="WP_218578915.1">
    <property type="nucleotide sequence ID" value="NZ_BAABGO010000036.1"/>
</dbReference>
<gene>
    <name evidence="2" type="ORF">Phou_020230</name>
</gene>
<keyword evidence="2" id="KW-0378">Hydrolase</keyword>
<dbReference type="AlphaFoldDB" id="A0A6V8JYK7"/>
<dbReference type="InterPro" id="IPR029058">
    <property type="entry name" value="AB_hydrolase_fold"/>
</dbReference>
<evidence type="ECO:0000313" key="3">
    <source>
        <dbReference type="Proteomes" id="UP000482800"/>
    </source>
</evidence>
<dbReference type="Gene3D" id="3.40.50.1820">
    <property type="entry name" value="alpha/beta hydrolase"/>
    <property type="match status" value="1"/>
</dbReference>
<evidence type="ECO:0000313" key="2">
    <source>
        <dbReference type="EMBL" id="GFJ77843.1"/>
    </source>
</evidence>
<protein>
    <submittedName>
        <fullName evidence="2">Hydrolase</fullName>
    </submittedName>
</protein>
<sequence length="267" mass="28603">MPYLAANGIQLSYQRSGSGEPVLLIMGSSAAGHVWTLHQTPALHKAGYETVVFDNRGIPPSDAPPGKYTLPELVADTKALIEELDLAPCRIVGTSMGAMIAQELAIGWPDLVRCAVLMATRARADAVRLAQAAADRALIESGIKLPAKYEAVETVMKMLSPTTLNNDDAIAGWLEVFELAGEASTTASGQVWVDLLQDRRDALRTISAPCRVIGFADDLITPSHLAAEAADAIPNCDFVEIPRCGHLGYLERPDEVNAAIIEFLDKN</sequence>